<dbReference type="Pfam" id="PF13186">
    <property type="entry name" value="SPASM"/>
    <property type="match status" value="1"/>
</dbReference>
<dbReference type="SFLD" id="SFLDG01067">
    <property type="entry name" value="SPASM/twitch_domain_containing"/>
    <property type="match status" value="1"/>
</dbReference>
<accession>A0A9X4RK78</accession>
<dbReference type="CDD" id="cd01335">
    <property type="entry name" value="Radical_SAM"/>
    <property type="match status" value="1"/>
</dbReference>
<dbReference type="RefSeq" id="WP_307631781.1">
    <property type="nucleotide sequence ID" value="NZ_JAPHEH010000001.1"/>
</dbReference>
<feature type="domain" description="Radical SAM core" evidence="7">
    <location>
        <begin position="33"/>
        <end position="191"/>
    </location>
</feature>
<evidence type="ECO:0000259" key="8">
    <source>
        <dbReference type="Pfam" id="PF13186"/>
    </source>
</evidence>
<keyword evidence="3" id="KW-0949">S-adenosyl-L-methionine</keyword>
<dbReference type="PANTHER" id="PTHR11228">
    <property type="entry name" value="RADICAL SAM DOMAIN PROTEIN"/>
    <property type="match status" value="1"/>
</dbReference>
<feature type="domain" description="4Fe4S-binding SPASM" evidence="8">
    <location>
        <begin position="245"/>
        <end position="311"/>
    </location>
</feature>
<dbReference type="InterPro" id="IPR058240">
    <property type="entry name" value="rSAM_sf"/>
</dbReference>
<keyword evidence="2" id="KW-0004">4Fe-4S</keyword>
<proteinExistence type="predicted"/>
<dbReference type="SFLD" id="SFLDG01387">
    <property type="entry name" value="BtrN-like_SPASM_domain_contain"/>
    <property type="match status" value="1"/>
</dbReference>
<dbReference type="InterPro" id="IPR034391">
    <property type="entry name" value="AdoMet-like_SPASM_containing"/>
</dbReference>
<evidence type="ECO:0000256" key="6">
    <source>
        <dbReference type="ARBA" id="ARBA00023014"/>
    </source>
</evidence>
<dbReference type="InterPro" id="IPR023885">
    <property type="entry name" value="4Fe4S-binding_SPASM_dom"/>
</dbReference>
<dbReference type="InterPro" id="IPR007197">
    <property type="entry name" value="rSAM"/>
</dbReference>
<gene>
    <name evidence="9" type="ORF">OLX77_01335</name>
</gene>
<dbReference type="Pfam" id="PF04055">
    <property type="entry name" value="Radical_SAM"/>
    <property type="match status" value="1"/>
</dbReference>
<dbReference type="PANTHER" id="PTHR11228:SF7">
    <property type="entry name" value="PQQA PEPTIDE CYCLASE"/>
    <property type="match status" value="1"/>
</dbReference>
<reference evidence="9" key="2">
    <citation type="submission" date="2022-10" db="EMBL/GenBank/DDBJ databases">
        <authorList>
            <person name="Aronson H.S."/>
        </authorList>
    </citation>
    <scope>NUCLEOTIDE SEQUENCE</scope>
    <source>
        <strain evidence="9">RS19-109</strain>
    </source>
</reference>
<keyword evidence="6" id="KW-0411">Iron-sulfur</keyword>
<keyword evidence="5" id="KW-0408">Iron</keyword>
<protein>
    <submittedName>
        <fullName evidence="9">Radical SAM protein</fullName>
    </submittedName>
</protein>
<dbReference type="InterPro" id="IPR050377">
    <property type="entry name" value="Radical_SAM_PqqE_MftC-like"/>
</dbReference>
<evidence type="ECO:0000256" key="4">
    <source>
        <dbReference type="ARBA" id="ARBA00022723"/>
    </source>
</evidence>
<dbReference type="GO" id="GO:0046872">
    <property type="term" value="F:metal ion binding"/>
    <property type="evidence" value="ECO:0007669"/>
    <property type="project" value="UniProtKB-KW"/>
</dbReference>
<evidence type="ECO:0000313" key="10">
    <source>
        <dbReference type="Proteomes" id="UP001154240"/>
    </source>
</evidence>
<evidence type="ECO:0000256" key="3">
    <source>
        <dbReference type="ARBA" id="ARBA00022691"/>
    </source>
</evidence>
<comment type="caution">
    <text evidence="9">The sequence shown here is derived from an EMBL/GenBank/DDBJ whole genome shotgun (WGS) entry which is preliminary data.</text>
</comment>
<dbReference type="EMBL" id="JAPHEH010000001">
    <property type="protein sequence ID" value="MDG4474801.1"/>
    <property type="molecule type" value="Genomic_DNA"/>
</dbReference>
<dbReference type="GO" id="GO:0051536">
    <property type="term" value="F:iron-sulfur cluster binding"/>
    <property type="evidence" value="ECO:0007669"/>
    <property type="project" value="UniProtKB-KW"/>
</dbReference>
<comment type="cofactor">
    <cofactor evidence="1">
        <name>[4Fe-4S] cluster</name>
        <dbReference type="ChEBI" id="CHEBI:49883"/>
    </cofactor>
</comment>
<dbReference type="SFLD" id="SFLDS00029">
    <property type="entry name" value="Radical_SAM"/>
    <property type="match status" value="1"/>
</dbReference>
<dbReference type="SUPFAM" id="SSF102114">
    <property type="entry name" value="Radical SAM enzymes"/>
    <property type="match status" value="1"/>
</dbReference>
<dbReference type="Gene3D" id="3.20.20.70">
    <property type="entry name" value="Aldolase class I"/>
    <property type="match status" value="1"/>
</dbReference>
<keyword evidence="4" id="KW-0479">Metal-binding</keyword>
<evidence type="ECO:0000256" key="2">
    <source>
        <dbReference type="ARBA" id="ARBA00022485"/>
    </source>
</evidence>
<dbReference type="InterPro" id="IPR013785">
    <property type="entry name" value="Aldolase_TIM"/>
</dbReference>
<name>A0A9X4RK78_9BACT</name>
<keyword evidence="10" id="KW-1185">Reference proteome</keyword>
<organism evidence="9 10">
    <name type="scientific">Thiovibrio frasassiensis</name>
    <dbReference type="NCBI Taxonomy" id="2984131"/>
    <lineage>
        <taxon>Bacteria</taxon>
        <taxon>Pseudomonadati</taxon>
        <taxon>Thermodesulfobacteriota</taxon>
        <taxon>Desulfobulbia</taxon>
        <taxon>Desulfobulbales</taxon>
        <taxon>Thiovibrionaceae</taxon>
        <taxon>Thiovibrio</taxon>
    </lineage>
</organism>
<evidence type="ECO:0000256" key="1">
    <source>
        <dbReference type="ARBA" id="ARBA00001966"/>
    </source>
</evidence>
<evidence type="ECO:0000256" key="5">
    <source>
        <dbReference type="ARBA" id="ARBA00023004"/>
    </source>
</evidence>
<dbReference type="GO" id="GO:0003824">
    <property type="term" value="F:catalytic activity"/>
    <property type="evidence" value="ECO:0007669"/>
    <property type="project" value="InterPro"/>
</dbReference>
<dbReference type="Proteomes" id="UP001154240">
    <property type="component" value="Unassembled WGS sequence"/>
</dbReference>
<evidence type="ECO:0000313" key="9">
    <source>
        <dbReference type="EMBL" id="MDG4474801.1"/>
    </source>
</evidence>
<sequence length="342" mass="39116">MKAKIKPRIDLENRTKLETVIPLRVPFIVNVDPSDACNFQCKFCPTGDRNLMGKTRGRIHGVMDYGLYKKIIDDLCEFDTPIKVLRLYKDGEPLVNPRFAKMVNYAKEKKCSERIDTTTNASLLNKKLNLEIIDAGLDRINISIEGINSEQYLNFSKYKIDFEKLVENVRHFYENKKQCEMIVKINGDTLSQGDKDKFYEIFGDIADGVYIEHIMSCWPGFKLNGVDINQEVGIYGQEINEVQVCPYVFYSFSVNSDGTASTCFLDWSRKLIIGDTKVESVTDIWNGSRMFEYQKMFLSKKRKEHAVCGQCGQLSHGLPDNIDPFAQDLFVKLVASHGGPYD</sequence>
<reference evidence="9" key="1">
    <citation type="journal article" date="2022" name="bioRxiv">
        <title>Thiovibrio frasassiensisgen. nov., sp. nov., an autotrophic, elemental sulfur disproportionating bacterium isolated from sulfidic karst sediment, and proposal of Thiovibrionaceae fam. nov.</title>
        <authorList>
            <person name="Aronson H."/>
            <person name="Thomas C."/>
            <person name="Bhattacharyya M."/>
            <person name="Eckstein S."/>
            <person name="Jensen S."/>
            <person name="Barco R."/>
            <person name="Macalady J."/>
            <person name="Amend J."/>
        </authorList>
    </citation>
    <scope>NUCLEOTIDE SEQUENCE</scope>
    <source>
        <strain evidence="9">RS19-109</strain>
    </source>
</reference>
<evidence type="ECO:0000259" key="7">
    <source>
        <dbReference type="Pfam" id="PF04055"/>
    </source>
</evidence>
<dbReference type="AlphaFoldDB" id="A0A9X4RK78"/>